<name>A0A8H5YKE8_9HYPO</name>
<organism evidence="1 2">
    <name type="scientific">Fusarium globosum</name>
    <dbReference type="NCBI Taxonomy" id="78864"/>
    <lineage>
        <taxon>Eukaryota</taxon>
        <taxon>Fungi</taxon>
        <taxon>Dikarya</taxon>
        <taxon>Ascomycota</taxon>
        <taxon>Pezizomycotina</taxon>
        <taxon>Sordariomycetes</taxon>
        <taxon>Hypocreomycetidae</taxon>
        <taxon>Hypocreales</taxon>
        <taxon>Nectriaceae</taxon>
        <taxon>Fusarium</taxon>
        <taxon>Fusarium fujikuroi species complex</taxon>
    </lineage>
</organism>
<dbReference type="EMBL" id="JAAQPF010000153">
    <property type="protein sequence ID" value="KAF5713176.1"/>
    <property type="molecule type" value="Genomic_DNA"/>
</dbReference>
<evidence type="ECO:0000313" key="2">
    <source>
        <dbReference type="Proteomes" id="UP000532311"/>
    </source>
</evidence>
<keyword evidence="2" id="KW-1185">Reference proteome</keyword>
<proteinExistence type="predicted"/>
<reference evidence="1 2" key="1">
    <citation type="submission" date="2020-05" db="EMBL/GenBank/DDBJ databases">
        <title>Identification and distribution of gene clusters putatively required for synthesis of sphingolipid metabolism inhibitors in phylogenetically diverse species of the filamentous fungus Fusarium.</title>
        <authorList>
            <person name="Kim H.-S."/>
            <person name="Busman M."/>
            <person name="Brown D.W."/>
            <person name="Divon H."/>
            <person name="Uhlig S."/>
            <person name="Proctor R.H."/>
        </authorList>
    </citation>
    <scope>NUCLEOTIDE SEQUENCE [LARGE SCALE GENOMIC DNA]</scope>
    <source>
        <strain evidence="1 2">NRRL 26131</strain>
    </source>
</reference>
<sequence>MRCIIIETIAEFRGGLINDAADNSVLSYDLDSVLHALFSGTAAYKDMVREFKTFLIISAEKSSHKRDSKLFHHYVRSLVESPKTWFRMRDCDALARFTIAAALACNDLDDIWYNEEQLQILTELSVTLYDAVAFYKHRAEGETNNTFAYAGEETRKESFRRCREIIWALDVAWAHDHAGRCVINFIRPFGGPIHMMMRRYRYVEEELTIGRPETESVVAQTRQNVKLWSRNDAADNLTLEDRGQKKYEELIARGDELMFTGLARILERASQERCEVCEYGTAYGARIIGEFSGVRLCKSCLSEWTRYLQDVPSRAVRVFPVLMQYLPEFENTE</sequence>
<evidence type="ECO:0000313" key="1">
    <source>
        <dbReference type="EMBL" id="KAF5713176.1"/>
    </source>
</evidence>
<protein>
    <submittedName>
        <fullName evidence="1">Aba 3</fullName>
    </submittedName>
</protein>
<dbReference type="Proteomes" id="UP000532311">
    <property type="component" value="Unassembled WGS sequence"/>
</dbReference>
<comment type="caution">
    <text evidence="1">The sequence shown here is derived from an EMBL/GenBank/DDBJ whole genome shotgun (WGS) entry which is preliminary data.</text>
</comment>
<gene>
    <name evidence="1" type="ORF">FGLOB1_4149</name>
</gene>
<dbReference type="AlphaFoldDB" id="A0A8H5YKE8"/>
<accession>A0A8H5YKE8</accession>